<dbReference type="Pfam" id="PF00400">
    <property type="entry name" value="WD40"/>
    <property type="match status" value="1"/>
</dbReference>
<dbReference type="PANTHER" id="PTHR11871">
    <property type="entry name" value="PROTEIN PHOSPHATASE PP2A REGULATORY SUBUNIT B"/>
    <property type="match status" value="1"/>
</dbReference>
<dbReference type="SMART" id="SM00320">
    <property type="entry name" value="WD40"/>
    <property type="match status" value="7"/>
</dbReference>
<gene>
    <name evidence="6" type="ORF">RJ639_019061</name>
</gene>
<evidence type="ECO:0000256" key="1">
    <source>
        <dbReference type="ARBA" id="ARBA00008259"/>
    </source>
</evidence>
<dbReference type="InterPro" id="IPR015943">
    <property type="entry name" value="WD40/YVTN_repeat-like_dom_sf"/>
</dbReference>
<accession>A0AA88VA05</accession>
<evidence type="ECO:0000256" key="2">
    <source>
        <dbReference type="ARBA" id="ARBA00022574"/>
    </source>
</evidence>
<dbReference type="EMBL" id="JAVXUP010002237">
    <property type="protein sequence ID" value="KAK3004555.1"/>
    <property type="molecule type" value="Genomic_DNA"/>
</dbReference>
<feature type="non-terminal residue" evidence="6">
    <location>
        <position position="1"/>
    </location>
</feature>
<dbReference type="SUPFAM" id="SSF50978">
    <property type="entry name" value="WD40 repeat-like"/>
    <property type="match status" value="1"/>
</dbReference>
<dbReference type="GO" id="GO:0000159">
    <property type="term" value="C:protein phosphatase type 2A complex"/>
    <property type="evidence" value="ECO:0007669"/>
    <property type="project" value="UniProtKB-UniRule"/>
</dbReference>
<dbReference type="PRINTS" id="PR00600">
    <property type="entry name" value="PP2APR55"/>
</dbReference>
<evidence type="ECO:0000256" key="5">
    <source>
        <dbReference type="RuleBase" id="RU331113"/>
    </source>
</evidence>
<evidence type="ECO:0000256" key="4">
    <source>
        <dbReference type="ARBA" id="ARBA00034298"/>
    </source>
</evidence>
<comment type="function">
    <text evidence="4">The B regulatory subunit may modulate substrate selectivity and catalytic activity, and may also direct the localization of the catalytic enzyme to a particular subcellular compartment.</text>
</comment>
<reference evidence="6" key="1">
    <citation type="submission" date="2022-12" db="EMBL/GenBank/DDBJ databases">
        <title>Draft genome assemblies for two species of Escallonia (Escalloniales).</title>
        <authorList>
            <person name="Chanderbali A."/>
            <person name="Dervinis C."/>
            <person name="Anghel I."/>
            <person name="Soltis D."/>
            <person name="Soltis P."/>
            <person name="Zapata F."/>
        </authorList>
    </citation>
    <scope>NUCLEOTIDE SEQUENCE</scope>
    <source>
        <strain evidence="6">UCBG64.0493</strain>
        <tissue evidence="6">Leaf</tissue>
    </source>
</reference>
<sequence>NEASQPETHGDVTGTTARAVARSHLVRLTLAMGVSKTSSQQSLYLPDEFPMEGEDLLKGSSINRGGGCFWKVLDLVDWALMRLASQYLMIRSCLTVLLGDIISTMEFEKSGDYLAVGDQGGRVVIFEKKAGKDVRIRSANFIWVSSEHHSQFELEQLDYVNLQPPKFHYKTEFQSHEPEFDYLKSVEIQEKINKVKWCTTRSGSLFMLSTNDKTIKLWKVTERKAKKVKEMNLNPSVCSENALLAERSFVSGEHKSSFGNGNYLEWKERTDNRMLPSHVGDTKEANIGDSAFARCRKVYAHAHDFNINSLSNNSDGETFISADDLRINLWNLEVSDQCFNIIDMKPSNMEDLTEVITSAEFHPLQCNVLAYSSSRGFIRLVDMRQSALCDHSARILHHVESRGPKSFFTEIIVSISDIKFATDGRHILSRDYMNLKVWDTRMSISPVATYKIHEHLRPKLSDLYNEDAIFDKFDCCLSGDGLNFATGSYSNLLRIFPYGVGSAEGMTLEATKLPNRKPHLQVAQRTRRSSLSNLTRGFYQPGREIQNSESNDLSCDLNSKLLHLAWHPRTNLIACATGSSLFMYCAY</sequence>
<dbReference type="Gene3D" id="2.130.10.10">
    <property type="entry name" value="YVTN repeat-like/Quinoprotein amine dehydrogenase"/>
    <property type="match status" value="1"/>
</dbReference>
<dbReference type="GO" id="GO:0019888">
    <property type="term" value="F:protein phosphatase regulator activity"/>
    <property type="evidence" value="ECO:0007669"/>
    <property type="project" value="InterPro"/>
</dbReference>
<dbReference type="AlphaFoldDB" id="A0AA88VA05"/>
<evidence type="ECO:0000256" key="3">
    <source>
        <dbReference type="ARBA" id="ARBA00022737"/>
    </source>
</evidence>
<name>A0AA88VA05_9ASTE</name>
<organism evidence="6 7">
    <name type="scientific">Escallonia herrerae</name>
    <dbReference type="NCBI Taxonomy" id="1293975"/>
    <lineage>
        <taxon>Eukaryota</taxon>
        <taxon>Viridiplantae</taxon>
        <taxon>Streptophyta</taxon>
        <taxon>Embryophyta</taxon>
        <taxon>Tracheophyta</taxon>
        <taxon>Spermatophyta</taxon>
        <taxon>Magnoliopsida</taxon>
        <taxon>eudicotyledons</taxon>
        <taxon>Gunneridae</taxon>
        <taxon>Pentapetalae</taxon>
        <taxon>asterids</taxon>
        <taxon>campanulids</taxon>
        <taxon>Escalloniales</taxon>
        <taxon>Escalloniaceae</taxon>
        <taxon>Escallonia</taxon>
    </lineage>
</organism>
<keyword evidence="2 5" id="KW-0853">WD repeat</keyword>
<keyword evidence="7" id="KW-1185">Reference proteome</keyword>
<comment type="caution">
    <text evidence="6">The sequence shown here is derived from an EMBL/GenBank/DDBJ whole genome shotgun (WGS) entry which is preliminary data.</text>
</comment>
<proteinExistence type="inferred from homology"/>
<evidence type="ECO:0000313" key="6">
    <source>
        <dbReference type="EMBL" id="KAK3004555.1"/>
    </source>
</evidence>
<dbReference type="PIRSF" id="PIRSF037309">
    <property type="entry name" value="PP2A_PR55"/>
    <property type="match status" value="1"/>
</dbReference>
<dbReference type="Proteomes" id="UP001188597">
    <property type="component" value="Unassembled WGS sequence"/>
</dbReference>
<dbReference type="FunFam" id="2.130.10.10:FF:000609">
    <property type="entry name" value="Serine/threonine-protein phosphatase 2A 55 kDa regulatory subunit B"/>
    <property type="match status" value="1"/>
</dbReference>
<evidence type="ECO:0000313" key="7">
    <source>
        <dbReference type="Proteomes" id="UP001188597"/>
    </source>
</evidence>
<dbReference type="InterPro" id="IPR000009">
    <property type="entry name" value="PP2A_PR55"/>
</dbReference>
<dbReference type="InterPro" id="IPR001680">
    <property type="entry name" value="WD40_rpt"/>
</dbReference>
<comment type="similarity">
    <text evidence="1 5">Belongs to the phosphatase 2A regulatory subunit B family.</text>
</comment>
<keyword evidence="3 5" id="KW-0677">Repeat</keyword>
<protein>
    <recommendedName>
        <fullName evidence="5">Serine/threonine-protein phosphatase 2A 55 kDa regulatory subunit B</fullName>
    </recommendedName>
</protein>
<dbReference type="InterPro" id="IPR036322">
    <property type="entry name" value="WD40_repeat_dom_sf"/>
</dbReference>